<accession>A0A1M5BJ13</accession>
<organism evidence="1 2">
    <name type="scientific">Seinonella peptonophila</name>
    <dbReference type="NCBI Taxonomy" id="112248"/>
    <lineage>
        <taxon>Bacteria</taxon>
        <taxon>Bacillati</taxon>
        <taxon>Bacillota</taxon>
        <taxon>Bacilli</taxon>
        <taxon>Bacillales</taxon>
        <taxon>Thermoactinomycetaceae</taxon>
        <taxon>Seinonella</taxon>
    </lineage>
</organism>
<evidence type="ECO:0000313" key="2">
    <source>
        <dbReference type="Proteomes" id="UP000184476"/>
    </source>
</evidence>
<gene>
    <name evidence="1" type="ORF">SAMN05444392_12430</name>
</gene>
<reference evidence="1 2" key="1">
    <citation type="submission" date="2016-11" db="EMBL/GenBank/DDBJ databases">
        <authorList>
            <person name="Jaros S."/>
            <person name="Januszkiewicz K."/>
            <person name="Wedrychowicz H."/>
        </authorList>
    </citation>
    <scope>NUCLEOTIDE SEQUENCE [LARGE SCALE GENOMIC DNA]</scope>
    <source>
        <strain evidence="1 2">DSM 44666</strain>
    </source>
</reference>
<dbReference type="EMBL" id="FQVL01000024">
    <property type="protein sequence ID" value="SHF42455.1"/>
    <property type="molecule type" value="Genomic_DNA"/>
</dbReference>
<sequence>MTDGKKLENVERGIQPDIANHRELDFASLIGGTSLNGTTGGKFDEDVKALGLHWGVKTQRGGFRLLNGWLKGSKDALALKADHEEWLVCMPLSTLKELLKNK</sequence>
<name>A0A1M5BJ13_9BACL</name>
<dbReference type="STRING" id="112248.SAMN05444392_12430"/>
<evidence type="ECO:0000313" key="1">
    <source>
        <dbReference type="EMBL" id="SHF42455.1"/>
    </source>
</evidence>
<keyword evidence="2" id="KW-1185">Reference proteome</keyword>
<protein>
    <submittedName>
        <fullName evidence="1">Uncharacterized protein</fullName>
    </submittedName>
</protein>
<dbReference type="Proteomes" id="UP000184476">
    <property type="component" value="Unassembled WGS sequence"/>
</dbReference>
<dbReference type="AlphaFoldDB" id="A0A1M5BJ13"/>
<proteinExistence type="predicted"/>